<evidence type="ECO:0000313" key="1">
    <source>
        <dbReference type="EMBL" id="TWT33873.1"/>
    </source>
</evidence>
<dbReference type="RefSeq" id="WP_146566855.1">
    <property type="nucleotide sequence ID" value="NZ_SIHJ01000002.1"/>
</dbReference>
<proteinExistence type="predicted"/>
<dbReference type="SUPFAM" id="SSF48452">
    <property type="entry name" value="TPR-like"/>
    <property type="match status" value="1"/>
</dbReference>
<dbReference type="EMBL" id="SIHJ01000002">
    <property type="protein sequence ID" value="TWT33873.1"/>
    <property type="molecule type" value="Genomic_DNA"/>
</dbReference>
<dbReference type="Proteomes" id="UP000316714">
    <property type="component" value="Unassembled WGS sequence"/>
</dbReference>
<evidence type="ECO:0000313" key="2">
    <source>
        <dbReference type="Proteomes" id="UP000316714"/>
    </source>
</evidence>
<gene>
    <name evidence="1" type="ORF">KOR34_37090</name>
</gene>
<keyword evidence="2" id="KW-1185">Reference proteome</keyword>
<dbReference type="Gene3D" id="1.25.40.10">
    <property type="entry name" value="Tetratricopeptide repeat domain"/>
    <property type="match status" value="1"/>
</dbReference>
<protein>
    <submittedName>
        <fullName evidence="1">Tetratricopeptide repeat protein</fullName>
    </submittedName>
</protein>
<dbReference type="InterPro" id="IPR011990">
    <property type="entry name" value="TPR-like_helical_dom_sf"/>
</dbReference>
<organism evidence="1 2">
    <name type="scientific">Posidoniimonas corsicana</name>
    <dbReference type="NCBI Taxonomy" id="1938618"/>
    <lineage>
        <taxon>Bacteria</taxon>
        <taxon>Pseudomonadati</taxon>
        <taxon>Planctomycetota</taxon>
        <taxon>Planctomycetia</taxon>
        <taxon>Pirellulales</taxon>
        <taxon>Lacipirellulaceae</taxon>
        <taxon>Posidoniimonas</taxon>
    </lineage>
</organism>
<sequence length="115" mass="12606">MSGNWFKELFTVRKRGVLAFRRGMVLANVRQYAKAIDAYTTVLATPDIEAGLQAMALYNRALALSASGDKPAAAVDLEQLLLLSGVSATIKTEARRKLVRMKRNPTLTDRPGGNR</sequence>
<name>A0A5C5V7C8_9BACT</name>
<dbReference type="OrthoDB" id="283571at2"/>
<reference evidence="1 2" key="1">
    <citation type="submission" date="2019-02" db="EMBL/GenBank/DDBJ databases">
        <title>Deep-cultivation of Planctomycetes and their phenomic and genomic characterization uncovers novel biology.</title>
        <authorList>
            <person name="Wiegand S."/>
            <person name="Jogler M."/>
            <person name="Boedeker C."/>
            <person name="Pinto D."/>
            <person name="Vollmers J."/>
            <person name="Rivas-Marin E."/>
            <person name="Kohn T."/>
            <person name="Peeters S.H."/>
            <person name="Heuer A."/>
            <person name="Rast P."/>
            <person name="Oberbeckmann S."/>
            <person name="Bunk B."/>
            <person name="Jeske O."/>
            <person name="Meyerdierks A."/>
            <person name="Storesund J.E."/>
            <person name="Kallscheuer N."/>
            <person name="Luecker S."/>
            <person name="Lage O.M."/>
            <person name="Pohl T."/>
            <person name="Merkel B.J."/>
            <person name="Hornburger P."/>
            <person name="Mueller R.-W."/>
            <person name="Bruemmer F."/>
            <person name="Labrenz M."/>
            <person name="Spormann A.M."/>
            <person name="Op Den Camp H."/>
            <person name="Overmann J."/>
            <person name="Amann R."/>
            <person name="Jetten M.S.M."/>
            <person name="Mascher T."/>
            <person name="Medema M.H."/>
            <person name="Devos D.P."/>
            <person name="Kaster A.-K."/>
            <person name="Ovreas L."/>
            <person name="Rohde M."/>
            <person name="Galperin M.Y."/>
            <person name="Jogler C."/>
        </authorList>
    </citation>
    <scope>NUCLEOTIDE SEQUENCE [LARGE SCALE GENOMIC DNA]</scope>
    <source>
        <strain evidence="1 2">KOR34</strain>
    </source>
</reference>
<comment type="caution">
    <text evidence="1">The sequence shown here is derived from an EMBL/GenBank/DDBJ whole genome shotgun (WGS) entry which is preliminary data.</text>
</comment>
<accession>A0A5C5V7C8</accession>
<dbReference type="AlphaFoldDB" id="A0A5C5V7C8"/>